<evidence type="ECO:0000313" key="11">
    <source>
        <dbReference type="EMBL" id="AEB06473.1"/>
    </source>
</evidence>
<comment type="subunit">
    <text evidence="7">Monomer.</text>
</comment>
<dbReference type="InterPro" id="IPR023457">
    <property type="entry name" value="Met-tRNA_synth_2"/>
</dbReference>
<keyword evidence="3 7" id="KW-0547">Nucleotide-binding</keyword>
<dbReference type="NCBIfam" id="TIGR00398">
    <property type="entry name" value="metG"/>
    <property type="match status" value="1"/>
</dbReference>
<evidence type="ECO:0000256" key="8">
    <source>
        <dbReference type="RuleBase" id="RU363039"/>
    </source>
</evidence>
<dbReference type="KEGG" id="cgo:Corgl_0354"/>
<comment type="subcellular location">
    <subcellularLocation>
        <location evidence="7">Cytoplasm</location>
    </subcellularLocation>
</comment>
<dbReference type="CDD" id="cd07957">
    <property type="entry name" value="Anticodon_Ia_Met"/>
    <property type="match status" value="1"/>
</dbReference>
<feature type="domain" description="Methionyl-tRNA synthetase anticodon-binding" evidence="10">
    <location>
        <begin position="411"/>
        <end position="541"/>
    </location>
</feature>
<gene>
    <name evidence="7" type="primary">metG</name>
    <name evidence="11" type="ordered locus">Corgl_0354</name>
</gene>
<dbReference type="AlphaFoldDB" id="F2NA79"/>
<dbReference type="SUPFAM" id="SSF52374">
    <property type="entry name" value="Nucleotidylyl transferase"/>
    <property type="match status" value="1"/>
</dbReference>
<dbReference type="Gene3D" id="1.10.730.10">
    <property type="entry name" value="Isoleucyl-tRNA Synthetase, Domain 1"/>
    <property type="match status" value="1"/>
</dbReference>
<feature type="domain" description="Methionyl/Leucyl tRNA synthetase" evidence="9">
    <location>
        <begin position="9"/>
        <end position="388"/>
    </location>
</feature>
<evidence type="ECO:0000259" key="10">
    <source>
        <dbReference type="Pfam" id="PF19303"/>
    </source>
</evidence>
<sequence>MDHIQPSFYITTPIYYVNARPHLGTAYATMLADVMARFKRASGADVKFLTGMDEHGEKVSEAAIAHGVTPQRWCDCMEPAFRDMWAALEISNDDFIRTTEQRHVRGVQKLLQILRDRGFIYKDAYDGWYCVPDETYFTETQVRHHQEALSADGACECDPAAPMCPDCDRPLQRIEEESWFFKLSEFQQPLLDLYEAHPEFIQPETRRNEVISFVRGGLKDLSISRSTFDWGVPLPFDPEHVAYVWVDALINYLTAVGYGRGGDEEAAELAYRWPAQMHVVGKDIIRFHCVIWPALLMAAGLPLPERVFVHGFLTVRNEQTGGAEKMSKSRGNAISPEEVIELLGVDAYRYYFMGDVAHGTDAPISWGRMRQVYNADLANSWGNLVSRALSMSAKYFAGGSPARPQDFEAPSALKDACEGIYERYASHMEEVEYGRALGEVLAVVSAANRYIEDTAPWALATDPARAAELSHVIWSLLEVIRIAAALYDPFMPAISAEVRRRLSLPTGSTADLARDCIWGGFAGGTPVEKGTALFPRLDDETR</sequence>
<dbReference type="PANTHER" id="PTHR43326">
    <property type="entry name" value="METHIONYL-TRNA SYNTHETASE"/>
    <property type="match status" value="1"/>
</dbReference>
<dbReference type="GO" id="GO:0004825">
    <property type="term" value="F:methionine-tRNA ligase activity"/>
    <property type="evidence" value="ECO:0007669"/>
    <property type="project" value="UniProtKB-UniRule"/>
</dbReference>
<dbReference type="HAMAP" id="MF_01228">
    <property type="entry name" value="Met_tRNA_synth_type2"/>
    <property type="match status" value="1"/>
</dbReference>
<keyword evidence="12" id="KW-1185">Reference proteome</keyword>
<dbReference type="Pfam" id="PF19303">
    <property type="entry name" value="Anticodon_3"/>
    <property type="match status" value="1"/>
</dbReference>
<dbReference type="GO" id="GO:0005737">
    <property type="term" value="C:cytoplasm"/>
    <property type="evidence" value="ECO:0007669"/>
    <property type="project" value="UniProtKB-SubCell"/>
</dbReference>
<name>F2NA79_CORGP</name>
<protein>
    <recommendedName>
        <fullName evidence="7">Methionine--tRNA ligase</fullName>
        <ecNumber evidence="7">6.1.1.10</ecNumber>
    </recommendedName>
    <alternativeName>
        <fullName evidence="7">Methionyl-tRNA synthetase</fullName>
        <shortName evidence="7">MetRS</shortName>
    </alternativeName>
</protein>
<dbReference type="FunFam" id="2.170.220.10:FF:000002">
    <property type="entry name" value="Methionine--tRNA ligase"/>
    <property type="match status" value="1"/>
</dbReference>
<evidence type="ECO:0000256" key="4">
    <source>
        <dbReference type="ARBA" id="ARBA00022840"/>
    </source>
</evidence>
<dbReference type="GO" id="GO:0006431">
    <property type="term" value="P:methionyl-tRNA aminoacylation"/>
    <property type="evidence" value="ECO:0007669"/>
    <property type="project" value="UniProtKB-UniRule"/>
</dbReference>
<keyword evidence="4 7" id="KW-0067">ATP-binding</keyword>
<dbReference type="InterPro" id="IPR009080">
    <property type="entry name" value="tRNAsynth_Ia_anticodon-bd"/>
</dbReference>
<dbReference type="InterPro" id="IPR015413">
    <property type="entry name" value="Methionyl/Leucyl_tRNA_Synth"/>
</dbReference>
<organism evidence="11 12">
    <name type="scientific">Coriobacterium glomerans (strain ATCC 49209 / DSM 20642 / JCM 10262 / PW2)</name>
    <dbReference type="NCBI Taxonomy" id="700015"/>
    <lineage>
        <taxon>Bacteria</taxon>
        <taxon>Bacillati</taxon>
        <taxon>Actinomycetota</taxon>
        <taxon>Coriobacteriia</taxon>
        <taxon>Coriobacteriales</taxon>
        <taxon>Coriobacteriaceae</taxon>
        <taxon>Coriobacterium</taxon>
    </lineage>
</organism>
<dbReference type="PRINTS" id="PR01041">
    <property type="entry name" value="TRNASYNTHMET"/>
</dbReference>
<dbReference type="GO" id="GO:0005524">
    <property type="term" value="F:ATP binding"/>
    <property type="evidence" value="ECO:0007669"/>
    <property type="project" value="UniProtKB-UniRule"/>
</dbReference>
<dbReference type="SUPFAM" id="SSF47323">
    <property type="entry name" value="Anticodon-binding domain of a subclass of class I aminoacyl-tRNA synthetases"/>
    <property type="match status" value="1"/>
</dbReference>
<feature type="binding site" evidence="7">
    <location>
        <position position="164"/>
    </location>
    <ligand>
        <name>Zn(2+)</name>
        <dbReference type="ChEBI" id="CHEBI:29105"/>
    </ligand>
</feature>
<dbReference type="OrthoDB" id="9810191at2"/>
<dbReference type="STRING" id="700015.Corgl_0354"/>
<evidence type="ECO:0000256" key="7">
    <source>
        <dbReference type="HAMAP-Rule" id="MF_01228"/>
    </source>
</evidence>
<keyword evidence="5 7" id="KW-0648">Protein biosynthesis</keyword>
<evidence type="ECO:0000256" key="2">
    <source>
        <dbReference type="ARBA" id="ARBA00022598"/>
    </source>
</evidence>
<dbReference type="NCBIfam" id="NF008900">
    <property type="entry name" value="PRK12267.1"/>
    <property type="match status" value="1"/>
</dbReference>
<dbReference type="InterPro" id="IPR033911">
    <property type="entry name" value="MetRS_core"/>
</dbReference>
<keyword evidence="2 7" id="KW-0436">Ligase</keyword>
<keyword evidence="7" id="KW-0963">Cytoplasm</keyword>
<comment type="catalytic activity">
    <reaction evidence="7">
        <text>tRNA(Met) + L-methionine + ATP = L-methionyl-tRNA(Met) + AMP + diphosphate</text>
        <dbReference type="Rhea" id="RHEA:13481"/>
        <dbReference type="Rhea" id="RHEA-COMP:9667"/>
        <dbReference type="Rhea" id="RHEA-COMP:9698"/>
        <dbReference type="ChEBI" id="CHEBI:30616"/>
        <dbReference type="ChEBI" id="CHEBI:33019"/>
        <dbReference type="ChEBI" id="CHEBI:57844"/>
        <dbReference type="ChEBI" id="CHEBI:78442"/>
        <dbReference type="ChEBI" id="CHEBI:78530"/>
        <dbReference type="ChEBI" id="CHEBI:456215"/>
        <dbReference type="EC" id="6.1.1.10"/>
    </reaction>
</comment>
<dbReference type="HOGENOM" id="CLU_009710_9_4_11"/>
<dbReference type="eggNOG" id="COG0143">
    <property type="taxonomic scope" value="Bacteria"/>
</dbReference>
<comment type="similarity">
    <text evidence="8">Belongs to the class-I aminoacyl-tRNA synthetase family.</text>
</comment>
<dbReference type="EMBL" id="CP002628">
    <property type="protein sequence ID" value="AEB06473.1"/>
    <property type="molecule type" value="Genomic_DNA"/>
</dbReference>
<accession>F2NA79</accession>
<dbReference type="InterPro" id="IPR041872">
    <property type="entry name" value="Anticodon_Met"/>
</dbReference>
<dbReference type="CDD" id="cd00814">
    <property type="entry name" value="MetRS_core"/>
    <property type="match status" value="1"/>
</dbReference>
<dbReference type="Proteomes" id="UP000006851">
    <property type="component" value="Chromosome"/>
</dbReference>
<dbReference type="InterPro" id="IPR014729">
    <property type="entry name" value="Rossmann-like_a/b/a_fold"/>
</dbReference>
<evidence type="ECO:0000256" key="1">
    <source>
        <dbReference type="ARBA" id="ARBA00003314"/>
    </source>
</evidence>
<dbReference type="Gene3D" id="3.40.50.620">
    <property type="entry name" value="HUPs"/>
    <property type="match status" value="1"/>
</dbReference>
<dbReference type="Pfam" id="PF09334">
    <property type="entry name" value="tRNA-synt_1g"/>
    <property type="match status" value="1"/>
</dbReference>
<evidence type="ECO:0000259" key="9">
    <source>
        <dbReference type="Pfam" id="PF09334"/>
    </source>
</evidence>
<comment type="caution">
    <text evidence="7">Lacks conserved residue(s) required for the propagation of feature annotation.</text>
</comment>
<reference evidence="12" key="1">
    <citation type="journal article" date="2013" name="Stand. Genomic Sci.">
        <title>Complete genome sequence of Coriobacterium glomerans type strain (PW2(T)) from the midgut of Pyrrhocoris apterus L. (red soldier bug).</title>
        <authorList>
            <person name="Stackebrandt E."/>
            <person name="Zeytun A."/>
            <person name="Lapidus A."/>
            <person name="Nolan M."/>
            <person name="Lucas S."/>
            <person name="Hammon N."/>
            <person name="Deshpande S."/>
            <person name="Cheng J.F."/>
            <person name="Tapia R."/>
            <person name="Goodwin L.A."/>
            <person name="Pitluck S."/>
            <person name="Liolios K."/>
            <person name="Pagani I."/>
            <person name="Ivanova N."/>
            <person name="Mavromatis K."/>
            <person name="Mikhailova N."/>
            <person name="Huntemann M."/>
            <person name="Pati A."/>
            <person name="Chen A."/>
            <person name="Palaniappan K."/>
            <person name="Chang Y.J."/>
            <person name="Land M."/>
            <person name="Hauser L."/>
            <person name="Rohde M."/>
            <person name="Pukall R."/>
            <person name="Goker M."/>
            <person name="Detter J.C."/>
            <person name="Woyke T."/>
            <person name="Bristow J."/>
            <person name="Eisen J.A."/>
            <person name="Markowitz V."/>
            <person name="Hugenholtz P."/>
            <person name="Kyrpides N.C."/>
            <person name="Klenk H.P."/>
        </authorList>
    </citation>
    <scope>NUCLEOTIDE SEQUENCE</scope>
    <source>
        <strain evidence="12">ATCC 49209 / DSM 20642 / JCM 10262 / PW2</strain>
    </source>
</reference>
<evidence type="ECO:0000256" key="6">
    <source>
        <dbReference type="ARBA" id="ARBA00023146"/>
    </source>
</evidence>
<dbReference type="PANTHER" id="PTHR43326:SF1">
    <property type="entry name" value="METHIONINE--TRNA LIGASE, MITOCHONDRIAL"/>
    <property type="match status" value="1"/>
</dbReference>
<feature type="binding site" evidence="7">
    <location>
        <position position="167"/>
    </location>
    <ligand>
        <name>Zn(2+)</name>
        <dbReference type="ChEBI" id="CHEBI:29105"/>
    </ligand>
</feature>
<comment type="function">
    <text evidence="1 7">Is required not only for elongation of protein synthesis but also for the initiation of all mRNA translation through initiator tRNA(fMet) aminoacylation.</text>
</comment>
<proteinExistence type="inferred from homology"/>
<dbReference type="Gene3D" id="2.170.220.10">
    <property type="match status" value="1"/>
</dbReference>
<dbReference type="RefSeq" id="WP_013708216.1">
    <property type="nucleotide sequence ID" value="NC_015389.1"/>
</dbReference>
<evidence type="ECO:0000256" key="5">
    <source>
        <dbReference type="ARBA" id="ARBA00022917"/>
    </source>
</evidence>
<evidence type="ECO:0000313" key="12">
    <source>
        <dbReference type="Proteomes" id="UP000006851"/>
    </source>
</evidence>
<feature type="binding site" evidence="7">
    <location>
        <position position="130"/>
    </location>
    <ligand>
        <name>Zn(2+)</name>
        <dbReference type="ChEBI" id="CHEBI:29105"/>
    </ligand>
</feature>
<evidence type="ECO:0000256" key="3">
    <source>
        <dbReference type="ARBA" id="ARBA00022741"/>
    </source>
</evidence>
<dbReference type="EC" id="6.1.1.10" evidence="7"/>
<feature type="short sequence motif" description="'KMSKS' region" evidence="7">
    <location>
        <begin position="325"/>
        <end position="329"/>
    </location>
</feature>
<keyword evidence="6 7" id="KW-0030">Aminoacyl-tRNA synthetase</keyword>
<dbReference type="InterPro" id="IPR014758">
    <property type="entry name" value="Met-tRNA_synth"/>
</dbReference>